<protein>
    <submittedName>
        <fullName evidence="1">Uncharacterized protein</fullName>
    </submittedName>
</protein>
<sequence length="73" mass="8285">MGTMRRGSAGLSTRLGWERHAADSQVIVQVIPTRRRLFQTSRLPPTRIPVVLLWLLVISIAIGIGRVLLQRLW</sequence>
<keyword evidence="2" id="KW-1185">Reference proteome</keyword>
<dbReference type="Proteomes" id="UP000078572">
    <property type="component" value="Chromosome 2"/>
</dbReference>
<gene>
    <name evidence="1" type="ORF">A9Y76_19065</name>
</gene>
<accession>A0A192A2R7</accession>
<dbReference type="EMBL" id="CP016023">
    <property type="protein sequence ID" value="ANJ74684.1"/>
    <property type="molecule type" value="Genomic_DNA"/>
</dbReference>
<proteinExistence type="predicted"/>
<organism evidence="1 2">
    <name type="scientific">Ralstonia insidiosa</name>
    <dbReference type="NCBI Taxonomy" id="190721"/>
    <lineage>
        <taxon>Bacteria</taxon>
        <taxon>Pseudomonadati</taxon>
        <taxon>Pseudomonadota</taxon>
        <taxon>Betaproteobacteria</taxon>
        <taxon>Burkholderiales</taxon>
        <taxon>Burkholderiaceae</taxon>
        <taxon>Ralstonia</taxon>
    </lineage>
</organism>
<dbReference type="AlphaFoldDB" id="A0A192A2R7"/>
<evidence type="ECO:0000313" key="1">
    <source>
        <dbReference type="EMBL" id="ANJ74684.1"/>
    </source>
</evidence>
<evidence type="ECO:0000313" key="2">
    <source>
        <dbReference type="Proteomes" id="UP000078572"/>
    </source>
</evidence>
<reference evidence="2" key="1">
    <citation type="submission" date="2016-06" db="EMBL/GenBank/DDBJ databases">
        <authorList>
            <person name="Xu Y."/>
            <person name="Nagy A."/>
            <person name="Yan X."/>
            <person name="Kim S.W."/>
            <person name="Haley B."/>
            <person name="Liu N.T."/>
            <person name="Nou X."/>
        </authorList>
    </citation>
    <scope>NUCLEOTIDE SEQUENCE [LARGE SCALE GENOMIC DNA]</scope>
    <source>
        <strain evidence="2">ATCC 49129</strain>
    </source>
</reference>
<name>A0A192A2R7_9RALS</name>